<dbReference type="SMART" id="SM00451">
    <property type="entry name" value="ZnF_U1"/>
    <property type="match status" value="1"/>
</dbReference>
<evidence type="ECO:0000256" key="2">
    <source>
        <dbReference type="ARBA" id="ARBA00004496"/>
    </source>
</evidence>
<comment type="caution">
    <text evidence="12">The sequence shown here is derived from an EMBL/GenBank/DDBJ whole genome shotgun (WGS) entry which is preliminary data.</text>
</comment>
<feature type="domain" description="U1-type" evidence="11">
    <location>
        <begin position="18"/>
        <end position="52"/>
    </location>
</feature>
<dbReference type="Pfam" id="PF12874">
    <property type="entry name" value="zf-met"/>
    <property type="match status" value="1"/>
</dbReference>
<organism evidence="12 13">
    <name type="scientific">Xenoophorus captivus</name>
    <dbReference type="NCBI Taxonomy" id="1517983"/>
    <lineage>
        <taxon>Eukaryota</taxon>
        <taxon>Metazoa</taxon>
        <taxon>Chordata</taxon>
        <taxon>Craniata</taxon>
        <taxon>Vertebrata</taxon>
        <taxon>Euteleostomi</taxon>
        <taxon>Actinopterygii</taxon>
        <taxon>Neopterygii</taxon>
        <taxon>Teleostei</taxon>
        <taxon>Neoteleostei</taxon>
        <taxon>Acanthomorphata</taxon>
        <taxon>Ovalentaria</taxon>
        <taxon>Atherinomorphae</taxon>
        <taxon>Cyprinodontiformes</taxon>
        <taxon>Goodeidae</taxon>
        <taxon>Xenoophorus</taxon>
    </lineage>
</organism>
<proteinExistence type="predicted"/>
<dbReference type="InterPro" id="IPR036236">
    <property type="entry name" value="Znf_C2H2_sf"/>
</dbReference>
<keyword evidence="6" id="KW-0863">Zinc-finger</keyword>
<name>A0ABV0QKK7_9TELE</name>
<evidence type="ECO:0000256" key="5">
    <source>
        <dbReference type="ARBA" id="ARBA00022737"/>
    </source>
</evidence>
<accession>A0ABV0QKK7</accession>
<reference evidence="12 13" key="1">
    <citation type="submission" date="2021-06" db="EMBL/GenBank/DDBJ databases">
        <authorList>
            <person name="Palmer J.M."/>
        </authorList>
    </citation>
    <scope>NUCLEOTIDE SEQUENCE [LARGE SCALE GENOMIC DNA]</scope>
    <source>
        <strain evidence="12 13">XC_2019</strain>
        <tissue evidence="12">Muscle</tissue>
    </source>
</reference>
<dbReference type="Proteomes" id="UP001434883">
    <property type="component" value="Unassembled WGS sequence"/>
</dbReference>
<keyword evidence="13" id="KW-1185">Reference proteome</keyword>
<evidence type="ECO:0000313" key="12">
    <source>
        <dbReference type="EMBL" id="MEQ2196368.1"/>
    </source>
</evidence>
<dbReference type="EMBL" id="JAHRIN010016852">
    <property type="protein sequence ID" value="MEQ2196368.1"/>
    <property type="molecule type" value="Genomic_DNA"/>
</dbReference>
<keyword evidence="8" id="KW-0694">RNA-binding</keyword>
<evidence type="ECO:0000313" key="13">
    <source>
        <dbReference type="Proteomes" id="UP001434883"/>
    </source>
</evidence>
<keyword evidence="5" id="KW-0677">Repeat</keyword>
<dbReference type="InterPro" id="IPR051868">
    <property type="entry name" value="ZN346_ZMAT4"/>
</dbReference>
<gene>
    <name evidence="12" type="ORF">XENOCAPTIV_021409</name>
</gene>
<evidence type="ECO:0000259" key="11">
    <source>
        <dbReference type="SMART" id="SM00451"/>
    </source>
</evidence>
<protein>
    <recommendedName>
        <fullName evidence="10">Zinc finger protein 346</fullName>
    </recommendedName>
</protein>
<comment type="subcellular location">
    <subcellularLocation>
        <location evidence="2">Cytoplasm</location>
    </subcellularLocation>
    <subcellularLocation>
        <location evidence="1">Nucleus</location>
    </subcellularLocation>
</comment>
<dbReference type="InterPro" id="IPR013087">
    <property type="entry name" value="Znf_C2H2_type"/>
</dbReference>
<evidence type="ECO:0000256" key="4">
    <source>
        <dbReference type="ARBA" id="ARBA00022723"/>
    </source>
</evidence>
<dbReference type="PANTHER" id="PTHR46144:SF5">
    <property type="entry name" value="ZINC FINGER PROTEIN 346"/>
    <property type="match status" value="1"/>
</dbReference>
<keyword evidence="3" id="KW-0963">Cytoplasm</keyword>
<evidence type="ECO:0000256" key="6">
    <source>
        <dbReference type="ARBA" id="ARBA00022771"/>
    </source>
</evidence>
<dbReference type="PANTHER" id="PTHR46144">
    <property type="entry name" value="ZINC FINGER PROTEIN 385B-LIKE"/>
    <property type="match status" value="1"/>
</dbReference>
<evidence type="ECO:0000256" key="1">
    <source>
        <dbReference type="ARBA" id="ARBA00004123"/>
    </source>
</evidence>
<dbReference type="SUPFAM" id="SSF57667">
    <property type="entry name" value="beta-beta-alpha zinc fingers"/>
    <property type="match status" value="1"/>
</dbReference>
<evidence type="ECO:0000256" key="9">
    <source>
        <dbReference type="ARBA" id="ARBA00023242"/>
    </source>
</evidence>
<keyword evidence="9" id="KW-0539">Nucleus</keyword>
<dbReference type="InterPro" id="IPR003604">
    <property type="entry name" value="Matrin/U1-like-C_Znf_C2H2"/>
</dbReference>
<dbReference type="Gene3D" id="3.30.160.60">
    <property type="entry name" value="Classic Zinc Finger"/>
    <property type="match status" value="1"/>
</dbReference>
<evidence type="ECO:0000256" key="7">
    <source>
        <dbReference type="ARBA" id="ARBA00022833"/>
    </source>
</evidence>
<keyword evidence="7" id="KW-0862">Zinc</keyword>
<evidence type="ECO:0000256" key="10">
    <source>
        <dbReference type="ARBA" id="ARBA00039634"/>
    </source>
</evidence>
<evidence type="ECO:0000256" key="3">
    <source>
        <dbReference type="ARBA" id="ARBA00022490"/>
    </source>
</evidence>
<evidence type="ECO:0000256" key="8">
    <source>
        <dbReference type="ARBA" id="ARBA00022884"/>
    </source>
</evidence>
<keyword evidence="4" id="KW-0479">Metal-binding</keyword>
<sequence length="133" mass="14721">MEKPADNTGGVPEADNNNPDRYCSTCKASFNNPLMAQQHYAGKKHKKHMTRLKLMETYKPSTAPGQNLVSCLHILVVTLQRSKESNGAFHVLFIGPRQVGLRVTCVTLFTVNLDLRGAREDASTLFTATDSQE</sequence>